<sequence>MLDNYSEYCMIGEMIWNVEEGPVDKIACVRERKPSAGSFRRNALSNLPFESCVNTGAHLGVKRKVGFVKMNPMMVAPRKLRPFVLIVSGRLGFFIV</sequence>
<keyword evidence="2" id="KW-1185">Reference proteome</keyword>
<accession>A0ABM6JZI9</accession>
<organism evidence="1 2">
    <name type="scientific">Sporosarcina ureae</name>
    <dbReference type="NCBI Taxonomy" id="1571"/>
    <lineage>
        <taxon>Bacteria</taxon>
        <taxon>Bacillati</taxon>
        <taxon>Bacillota</taxon>
        <taxon>Bacilli</taxon>
        <taxon>Bacillales</taxon>
        <taxon>Caryophanaceae</taxon>
        <taxon>Sporosarcina</taxon>
    </lineage>
</organism>
<reference evidence="1 2" key="1">
    <citation type="submission" date="2016-04" db="EMBL/GenBank/DDBJ databases">
        <title>Comparative Genomics and Epigenetics of Sporosarcina ureae.</title>
        <authorList>
            <person name="Oliver A.S."/>
            <person name="Cooper K.K."/>
        </authorList>
    </citation>
    <scope>NUCLEOTIDE SEQUENCE [LARGE SCALE GENOMIC DNA]</scope>
    <source>
        <strain evidence="1 2">S204</strain>
    </source>
</reference>
<protein>
    <submittedName>
        <fullName evidence="1">Uncharacterized protein</fullName>
    </submittedName>
</protein>
<name>A0ABM6JZI9_SPOUR</name>
<proteinExistence type="predicted"/>
<gene>
    <name evidence="1" type="ORF">SporoS204_16095</name>
</gene>
<dbReference type="EMBL" id="CP015108">
    <property type="protein sequence ID" value="ARF15546.1"/>
    <property type="molecule type" value="Genomic_DNA"/>
</dbReference>
<evidence type="ECO:0000313" key="2">
    <source>
        <dbReference type="Proteomes" id="UP000192486"/>
    </source>
</evidence>
<evidence type="ECO:0000313" key="1">
    <source>
        <dbReference type="EMBL" id="ARF15546.1"/>
    </source>
</evidence>
<dbReference type="Proteomes" id="UP000192486">
    <property type="component" value="Chromosome"/>
</dbReference>